<dbReference type="PATRIC" id="fig|479117.4.peg.275"/>
<dbReference type="Proteomes" id="UP000243589">
    <property type="component" value="Unassembled WGS sequence"/>
</dbReference>
<feature type="transmembrane region" description="Helical" evidence="2">
    <location>
        <begin position="77"/>
        <end position="101"/>
    </location>
</feature>
<evidence type="ECO:0000313" key="5">
    <source>
        <dbReference type="Proteomes" id="UP000242755"/>
    </source>
</evidence>
<reference evidence="3 6" key="1">
    <citation type="submission" date="2016-01" db="EMBL/GenBank/DDBJ databases">
        <title>Use of Whole Genome Sequencing to ascertain that Brevibacterium massiliense (Roux, Raoult 2009) is a later heterotypic synonym of Brevibacterium ravenspurgense (Mages 2008).</title>
        <authorList>
            <person name="Bernier A.-M."/>
            <person name="Burdz T."/>
            <person name="Huynh C."/>
            <person name="Pachecho A.L."/>
            <person name="Wiebe D."/>
            <person name="Bonner C."/>
            <person name="Bernard K."/>
        </authorList>
    </citation>
    <scope>NUCLEOTIDE SEQUENCE [LARGE SCALE GENOMIC DNA]</scope>
    <source>
        <strain evidence="3 6">CCUG56047</strain>
    </source>
</reference>
<name>A0A150HB49_9MICO</name>
<evidence type="ECO:0000313" key="4">
    <source>
        <dbReference type="EMBL" id="PKY69627.1"/>
    </source>
</evidence>
<dbReference type="Proteomes" id="UP000242755">
    <property type="component" value="Unassembled WGS sequence"/>
</dbReference>
<reference evidence="4 5" key="2">
    <citation type="submission" date="2017-12" db="EMBL/GenBank/DDBJ databases">
        <title>Phylogenetic diversity of female urinary microbiome.</title>
        <authorList>
            <person name="Thomas-White K."/>
            <person name="Wolfe A.J."/>
        </authorList>
    </citation>
    <scope>NUCLEOTIDE SEQUENCE [LARGE SCALE GENOMIC DNA]</scope>
    <source>
        <strain evidence="4 5">UMB0426</strain>
    </source>
</reference>
<organism evidence="3 6">
    <name type="scientific">Brevibacterium ravenspurgense</name>
    <dbReference type="NCBI Taxonomy" id="479117"/>
    <lineage>
        <taxon>Bacteria</taxon>
        <taxon>Bacillati</taxon>
        <taxon>Actinomycetota</taxon>
        <taxon>Actinomycetes</taxon>
        <taxon>Micrococcales</taxon>
        <taxon>Brevibacteriaceae</taxon>
        <taxon>Brevibacterium</taxon>
    </lineage>
</organism>
<sequence>MTQPDADTQKPKKDSEQPSRAAQLGTTLSMLVIGGLLVSMLGVPIKVAAGVLAVAAVVVAIRFFAASSRENRPASWFIMGVISIIVSGYVGLGTVGTLLTYPEQADYQECVSSALTEQASASCTSEYNTALNDKFKKLTGIDMPGLAPQN</sequence>
<comment type="caution">
    <text evidence="3">The sequence shown here is derived from an EMBL/GenBank/DDBJ whole genome shotgun (WGS) entry which is preliminary data.</text>
</comment>
<protein>
    <submittedName>
        <fullName evidence="3">Uncharacterized protein</fullName>
    </submittedName>
</protein>
<accession>A0A150HB49</accession>
<gene>
    <name evidence="3" type="ORF">Bravens_00275</name>
    <name evidence="4" type="ORF">CYJ40_10025</name>
</gene>
<feature type="transmembrane region" description="Helical" evidence="2">
    <location>
        <begin position="47"/>
        <end position="65"/>
    </location>
</feature>
<evidence type="ECO:0000256" key="2">
    <source>
        <dbReference type="SAM" id="Phobius"/>
    </source>
</evidence>
<dbReference type="AlphaFoldDB" id="A0A150HB49"/>
<evidence type="ECO:0000313" key="6">
    <source>
        <dbReference type="Proteomes" id="UP000243589"/>
    </source>
</evidence>
<dbReference type="RefSeq" id="WP_062019630.1">
    <property type="nucleotide sequence ID" value="NZ_LQQC01000004.1"/>
</dbReference>
<keyword evidence="2" id="KW-0812">Transmembrane</keyword>
<feature type="region of interest" description="Disordered" evidence="1">
    <location>
        <begin position="1"/>
        <end position="21"/>
    </location>
</feature>
<dbReference type="EMBL" id="PKGO01000010">
    <property type="protein sequence ID" value="PKY69627.1"/>
    <property type="molecule type" value="Genomic_DNA"/>
</dbReference>
<dbReference type="EMBL" id="LQQC01000004">
    <property type="protein sequence ID" value="KXZ59343.1"/>
    <property type="molecule type" value="Genomic_DNA"/>
</dbReference>
<proteinExistence type="predicted"/>
<keyword evidence="6" id="KW-1185">Reference proteome</keyword>
<evidence type="ECO:0000256" key="1">
    <source>
        <dbReference type="SAM" id="MobiDB-lite"/>
    </source>
</evidence>
<feature type="transmembrane region" description="Helical" evidence="2">
    <location>
        <begin position="21"/>
        <end position="41"/>
    </location>
</feature>
<keyword evidence="2" id="KW-1133">Transmembrane helix</keyword>
<feature type="compositionally biased region" description="Basic and acidic residues" evidence="1">
    <location>
        <begin position="7"/>
        <end position="17"/>
    </location>
</feature>
<evidence type="ECO:0000313" key="3">
    <source>
        <dbReference type="EMBL" id="KXZ59343.1"/>
    </source>
</evidence>
<keyword evidence="2" id="KW-0472">Membrane</keyword>